<keyword evidence="2" id="KW-0378">Hydrolase</keyword>
<organism evidence="8 9">
    <name type="scientific">Candidatus Uhrbacteria bacterium RIFCSPLOWO2_02_FULL_49_11</name>
    <dbReference type="NCBI Taxonomy" id="1802409"/>
    <lineage>
        <taxon>Bacteria</taxon>
        <taxon>Candidatus Uhriibacteriota</taxon>
    </lineage>
</organism>
<feature type="chain" id="PRO_5009533261" description="Photosynthesis system II assembly factor Ycf48/Hcf136-like domain-containing protein" evidence="7">
    <location>
        <begin position="22"/>
        <end position="349"/>
    </location>
</feature>
<comment type="similarity">
    <text evidence="6">Belongs to the glycosyl hydrolase 74 family.</text>
</comment>
<comment type="caution">
    <text evidence="8">The sequence shown here is derived from an EMBL/GenBank/DDBJ whole genome shotgun (WGS) entry which is preliminary data.</text>
</comment>
<evidence type="ECO:0008006" key="10">
    <source>
        <dbReference type="Google" id="ProtNLM"/>
    </source>
</evidence>
<evidence type="ECO:0000256" key="2">
    <source>
        <dbReference type="ARBA" id="ARBA00022801"/>
    </source>
</evidence>
<dbReference type="PROSITE" id="PS51257">
    <property type="entry name" value="PROKAR_LIPOPROTEIN"/>
    <property type="match status" value="1"/>
</dbReference>
<gene>
    <name evidence="8" type="ORF">A3I42_03050</name>
</gene>
<keyword evidence="5" id="KW-0624">Polysaccharide degradation</keyword>
<feature type="signal peptide" evidence="7">
    <location>
        <begin position="1"/>
        <end position="21"/>
    </location>
</feature>
<evidence type="ECO:0000256" key="6">
    <source>
        <dbReference type="ARBA" id="ARBA00037986"/>
    </source>
</evidence>
<evidence type="ECO:0000256" key="7">
    <source>
        <dbReference type="SAM" id="SignalP"/>
    </source>
</evidence>
<sequence>MMKFILFMFFPLLLFTGISCNTVSLSTNKATDGGVYKSLNRGEVWEQKVFVEKVKKKINTIANVNVKRFVADPEDSRVVYLITRESGLWKTTDGAERWFAVYQGGGISSLALNARDTTRLYMAVGNRITTSGDGGNTWEEIYLEPRSNVSITSLLINLNDARHIIASTSAGDILESRDEGGSWKVVYRFDVPVQGLLQLPKSSYIFATTQNQGIWRSTDEGKTWKSLSEPLKEFPGALENKLLIPDPATPNALLLATVYGIFRTTNNGDAWQSLPLISKPGTIEILSLAVNPKNSSQIYYAVPQALYASGNGGARWATLALPSGRLPTALSVDAYNPDILYLGVTNPKK</sequence>
<evidence type="ECO:0000256" key="5">
    <source>
        <dbReference type="ARBA" id="ARBA00023326"/>
    </source>
</evidence>
<keyword evidence="3" id="KW-0119">Carbohydrate metabolism</keyword>
<evidence type="ECO:0000313" key="8">
    <source>
        <dbReference type="EMBL" id="OGL88546.1"/>
    </source>
</evidence>
<dbReference type="SUPFAM" id="SSF110296">
    <property type="entry name" value="Oligoxyloglucan reducing end-specific cellobiohydrolase"/>
    <property type="match status" value="1"/>
</dbReference>
<evidence type="ECO:0000313" key="9">
    <source>
        <dbReference type="Proteomes" id="UP000178264"/>
    </source>
</evidence>
<dbReference type="EMBL" id="MGER01000026">
    <property type="protein sequence ID" value="OGL88546.1"/>
    <property type="molecule type" value="Genomic_DNA"/>
</dbReference>
<keyword evidence="4" id="KW-0326">Glycosidase</keyword>
<dbReference type="GO" id="GO:0000272">
    <property type="term" value="P:polysaccharide catabolic process"/>
    <property type="evidence" value="ECO:0007669"/>
    <property type="project" value="UniProtKB-KW"/>
</dbReference>
<evidence type="ECO:0000256" key="1">
    <source>
        <dbReference type="ARBA" id="ARBA00022729"/>
    </source>
</evidence>
<protein>
    <recommendedName>
        <fullName evidence="10">Photosynthesis system II assembly factor Ycf48/Hcf136-like domain-containing protein</fullName>
    </recommendedName>
</protein>
<dbReference type="InterPro" id="IPR015943">
    <property type="entry name" value="WD40/YVTN_repeat-like_dom_sf"/>
</dbReference>
<dbReference type="GO" id="GO:0010411">
    <property type="term" value="P:xyloglucan metabolic process"/>
    <property type="evidence" value="ECO:0007669"/>
    <property type="project" value="TreeGrafter"/>
</dbReference>
<dbReference type="AlphaFoldDB" id="A0A1F7VDE6"/>
<keyword evidence="1 7" id="KW-0732">Signal</keyword>
<reference evidence="8 9" key="1">
    <citation type="journal article" date="2016" name="Nat. Commun.">
        <title>Thousands of microbial genomes shed light on interconnected biogeochemical processes in an aquifer system.</title>
        <authorList>
            <person name="Anantharaman K."/>
            <person name="Brown C.T."/>
            <person name="Hug L.A."/>
            <person name="Sharon I."/>
            <person name="Castelle C.J."/>
            <person name="Probst A.J."/>
            <person name="Thomas B.C."/>
            <person name="Singh A."/>
            <person name="Wilkins M.J."/>
            <person name="Karaoz U."/>
            <person name="Brodie E.L."/>
            <person name="Williams K.H."/>
            <person name="Hubbard S.S."/>
            <person name="Banfield J.F."/>
        </authorList>
    </citation>
    <scope>NUCLEOTIDE SEQUENCE [LARGE SCALE GENOMIC DNA]</scope>
</reference>
<dbReference type="Proteomes" id="UP000178264">
    <property type="component" value="Unassembled WGS sequence"/>
</dbReference>
<dbReference type="PANTHER" id="PTHR43739">
    <property type="entry name" value="XYLOGLUCANASE (EUROFUNG)"/>
    <property type="match status" value="1"/>
</dbReference>
<evidence type="ECO:0000256" key="3">
    <source>
        <dbReference type="ARBA" id="ARBA00023277"/>
    </source>
</evidence>
<evidence type="ECO:0000256" key="4">
    <source>
        <dbReference type="ARBA" id="ARBA00023295"/>
    </source>
</evidence>
<accession>A0A1F7VDE6</accession>
<dbReference type="GO" id="GO:0016798">
    <property type="term" value="F:hydrolase activity, acting on glycosyl bonds"/>
    <property type="evidence" value="ECO:0007669"/>
    <property type="project" value="UniProtKB-KW"/>
</dbReference>
<dbReference type="InterPro" id="IPR052025">
    <property type="entry name" value="Xyloglucanase_GH74"/>
</dbReference>
<dbReference type="CDD" id="cd15482">
    <property type="entry name" value="Sialidase_non-viral"/>
    <property type="match status" value="1"/>
</dbReference>
<name>A0A1F7VDE6_9BACT</name>
<dbReference type="Gene3D" id="2.130.10.10">
    <property type="entry name" value="YVTN repeat-like/Quinoprotein amine dehydrogenase"/>
    <property type="match status" value="2"/>
</dbReference>
<dbReference type="PANTHER" id="PTHR43739:SF2">
    <property type="entry name" value="OLIGOXYLOGLUCAN-REDUCING END-SPECIFIC XYLOGLUCANASE-RELATED"/>
    <property type="match status" value="1"/>
</dbReference>
<proteinExistence type="inferred from homology"/>